<feature type="transmembrane region" description="Helical" evidence="5">
    <location>
        <begin position="256"/>
        <end position="275"/>
    </location>
</feature>
<dbReference type="PANTHER" id="PTHR10859">
    <property type="entry name" value="GLYCOSYL TRANSFERASE"/>
    <property type="match status" value="1"/>
</dbReference>
<keyword evidence="3 5" id="KW-1133">Transmembrane helix</keyword>
<dbReference type="EMBL" id="JACOPD010000003">
    <property type="protein sequence ID" value="MBC5680526.1"/>
    <property type="molecule type" value="Genomic_DNA"/>
</dbReference>
<feature type="domain" description="Glycosyltransferase 2-like" evidence="6">
    <location>
        <begin position="4"/>
        <end position="165"/>
    </location>
</feature>
<feature type="transmembrane region" description="Helical" evidence="5">
    <location>
        <begin position="320"/>
        <end position="341"/>
    </location>
</feature>
<evidence type="ECO:0000256" key="1">
    <source>
        <dbReference type="ARBA" id="ARBA00004141"/>
    </source>
</evidence>
<dbReference type="SUPFAM" id="SSF53448">
    <property type="entry name" value="Nucleotide-diphospho-sugar transferases"/>
    <property type="match status" value="1"/>
</dbReference>
<protein>
    <submittedName>
        <fullName evidence="8">Bifunctional glycosyltransferase family 2/GtrA family protein</fullName>
    </submittedName>
</protein>
<keyword evidence="9" id="KW-1185">Reference proteome</keyword>
<feature type="transmembrane region" description="Helical" evidence="5">
    <location>
        <begin position="227"/>
        <end position="250"/>
    </location>
</feature>
<keyword evidence="2 5" id="KW-0812">Transmembrane</keyword>
<feature type="transmembrane region" description="Helical" evidence="5">
    <location>
        <begin position="296"/>
        <end position="314"/>
    </location>
</feature>
<dbReference type="Gene3D" id="3.90.550.10">
    <property type="entry name" value="Spore Coat Polysaccharide Biosynthesis Protein SpsA, Chain A"/>
    <property type="match status" value="1"/>
</dbReference>
<dbReference type="InterPro" id="IPR029044">
    <property type="entry name" value="Nucleotide-diphossugar_trans"/>
</dbReference>
<evidence type="ECO:0000256" key="2">
    <source>
        <dbReference type="ARBA" id="ARBA00022692"/>
    </source>
</evidence>
<dbReference type="Pfam" id="PF04138">
    <property type="entry name" value="GtrA_DPMS_TM"/>
    <property type="match status" value="1"/>
</dbReference>
<dbReference type="RefSeq" id="WP_021866968.1">
    <property type="nucleotide sequence ID" value="NZ_JACOPD010000003.1"/>
</dbReference>
<dbReference type="Pfam" id="PF00535">
    <property type="entry name" value="Glycos_transf_2"/>
    <property type="match status" value="1"/>
</dbReference>
<comment type="caution">
    <text evidence="8">The sequence shown here is derived from an EMBL/GenBank/DDBJ whole genome shotgun (WGS) entry which is preliminary data.</text>
</comment>
<dbReference type="InterPro" id="IPR007267">
    <property type="entry name" value="GtrA_DPMS_TM"/>
</dbReference>
<dbReference type="CDD" id="cd04179">
    <property type="entry name" value="DPM_DPG-synthase_like"/>
    <property type="match status" value="1"/>
</dbReference>
<proteinExistence type="predicted"/>
<evidence type="ECO:0000259" key="7">
    <source>
        <dbReference type="Pfam" id="PF04138"/>
    </source>
</evidence>
<evidence type="ECO:0000313" key="9">
    <source>
        <dbReference type="Proteomes" id="UP000628463"/>
    </source>
</evidence>
<evidence type="ECO:0000313" key="8">
    <source>
        <dbReference type="EMBL" id="MBC5680526.1"/>
    </source>
</evidence>
<dbReference type="PANTHER" id="PTHR10859:SF114">
    <property type="entry name" value="DOLICHOL-PHOSPHATE MANNOSYLTRANSFERASE"/>
    <property type="match status" value="1"/>
</dbReference>
<reference evidence="8 9" key="1">
    <citation type="submission" date="2020-08" db="EMBL/GenBank/DDBJ databases">
        <title>Genome public.</title>
        <authorList>
            <person name="Liu C."/>
            <person name="Sun Q."/>
        </authorList>
    </citation>
    <scope>NUCLEOTIDE SEQUENCE [LARGE SCALE GENOMIC DNA]</scope>
    <source>
        <strain evidence="8 9">NSJ-43</strain>
    </source>
</reference>
<comment type="subcellular location">
    <subcellularLocation>
        <location evidence="1">Membrane</location>
        <topology evidence="1">Multi-pass membrane protein</topology>
    </subcellularLocation>
</comment>
<evidence type="ECO:0000256" key="5">
    <source>
        <dbReference type="SAM" id="Phobius"/>
    </source>
</evidence>
<name>A0ABR7G177_9FIRM</name>
<keyword evidence="4 5" id="KW-0472">Membrane</keyword>
<feature type="domain" description="GtrA/DPMS transmembrane" evidence="7">
    <location>
        <begin position="226"/>
        <end position="349"/>
    </location>
</feature>
<dbReference type="InterPro" id="IPR001173">
    <property type="entry name" value="Glyco_trans_2-like"/>
</dbReference>
<dbReference type="Proteomes" id="UP000628463">
    <property type="component" value="Unassembled WGS sequence"/>
</dbReference>
<evidence type="ECO:0000256" key="4">
    <source>
        <dbReference type="ARBA" id="ARBA00023136"/>
    </source>
</evidence>
<evidence type="ECO:0000256" key="3">
    <source>
        <dbReference type="ARBA" id="ARBA00022989"/>
    </source>
</evidence>
<evidence type="ECO:0000259" key="6">
    <source>
        <dbReference type="Pfam" id="PF00535"/>
    </source>
</evidence>
<organism evidence="8 9">
    <name type="scientific">Lachnospira hominis</name>
    <name type="common">ex Liu et al. 2021</name>
    <dbReference type="NCBI Taxonomy" id="2763051"/>
    <lineage>
        <taxon>Bacteria</taxon>
        <taxon>Bacillati</taxon>
        <taxon>Bacillota</taxon>
        <taxon>Clostridia</taxon>
        <taxon>Lachnospirales</taxon>
        <taxon>Lachnospiraceae</taxon>
        <taxon>Lachnospira</taxon>
    </lineage>
</organism>
<accession>A0ABR7G177</accession>
<sequence length="352" mass="39601">MKVSVIIPSLNPDEKLICVVDSLREAGFDDIILVNDGSDENHMEPFEHVSAYPECTILTHEVNKGKGRGLKTAFEYCIKNRPDIDGVVTVDGDNQHKAADILKCCEKMAECKDKVVLGVRNFSGKDVPFKSRFGNNMTSFVFKFACGLNISDTQTGLRAIPRQYLELFDKVKGERFEYETNMLLEFKQSHIDFVEVQIETVYIEENASTHFNPIKDSLKIYGVIFKFLFSSIASSVIDLAMFALISALMFGKLDGSIRIFTATLGARIISSLFNYTFNRKAVFNSKSGVKSSIVRYYILCACQLCVSYGLVYLVTSVLSLGQVLTVVAKAIIDTILFVISFQIQRRWVFKHN</sequence>
<gene>
    <name evidence="8" type="ORF">H8S01_06065</name>
</gene>